<dbReference type="STRING" id="653930.SAMN05216589_2531"/>
<evidence type="ECO:0000313" key="1">
    <source>
        <dbReference type="EMBL" id="SES17636.1"/>
    </source>
</evidence>
<dbReference type="EMBL" id="FOUA01000005">
    <property type="protein sequence ID" value="SFM18656.1"/>
    <property type="molecule type" value="Genomic_DNA"/>
</dbReference>
<dbReference type="Proteomes" id="UP000186599">
    <property type="component" value="Unassembled WGS sequence"/>
</dbReference>
<evidence type="ECO:0000313" key="4">
    <source>
        <dbReference type="Proteomes" id="UP000186904"/>
    </source>
</evidence>
<dbReference type="RefSeq" id="WP_074780274.1">
    <property type="nucleotide sequence ID" value="NZ_FOGN01000005.1"/>
</dbReference>
<accession>A0A1H9V795</accession>
<evidence type="ECO:0000313" key="3">
    <source>
        <dbReference type="Proteomes" id="UP000186599"/>
    </source>
</evidence>
<protein>
    <submittedName>
        <fullName evidence="1">Uncharacterized protein</fullName>
    </submittedName>
</protein>
<dbReference type="Pfam" id="PF18845">
    <property type="entry name" value="baeRF_family3"/>
    <property type="match status" value="1"/>
</dbReference>
<dbReference type="AlphaFoldDB" id="A0A1H9V795"/>
<sequence>MYEHITRAALDELLKLQGQTFVSLYMPMERTFPEREQNKVRYRNLLRQLREQMDGATAPTEQKLLQQFEALLNEDELWNSPRSGLAVLGSEDLFRVFSLHQVVEERIRVDRQPYLQPLLRISQLAESFQILCVTRDAVRLCEGDRHVTHQVELHPSVPRNLEEALGSELTDKNQAGYPGGFSRAAEKAGGMTPHEAGGGGKQDEIDVDRERYFRAIDKSITEHHSRPGLPLILAALPRNQAAFRAISHNSQLLEEGIPMDPSLLEAAELRREATEIMSRRHSAWLDSILERYSAAKGKQLACDSLPEIGEAVYAGRVALLLVESGRSVPGVVNPQNGAVDLYDADSDTTQGGADVLDQLIPRAFQTGAEVVVLPKGMMEGGAGAAAVLRF</sequence>
<reference evidence="3 4" key="1">
    <citation type="submission" date="2016-10" db="EMBL/GenBank/DDBJ databases">
        <authorList>
            <person name="de Groot N.N."/>
        </authorList>
    </citation>
    <scope>NUCLEOTIDE SEQUENCE [LARGE SCALE GENOMIC DNA]</scope>
    <source>
        <strain evidence="2 3">CGMCC 1.9095</strain>
        <strain evidence="1 4">DSM 22558</strain>
    </source>
</reference>
<dbReference type="OrthoDB" id="4393931at2"/>
<organism evidence="1 4">
    <name type="scientific">Halopseudomonas bauzanensis</name>
    <dbReference type="NCBI Taxonomy" id="653930"/>
    <lineage>
        <taxon>Bacteria</taxon>
        <taxon>Pseudomonadati</taxon>
        <taxon>Pseudomonadota</taxon>
        <taxon>Gammaproteobacteria</taxon>
        <taxon>Pseudomonadales</taxon>
        <taxon>Pseudomonadaceae</taxon>
        <taxon>Halopseudomonas</taxon>
    </lineage>
</organism>
<keyword evidence="3" id="KW-1185">Reference proteome</keyword>
<name>A0A1H9V795_9GAMM</name>
<evidence type="ECO:0000313" key="2">
    <source>
        <dbReference type="EMBL" id="SFM18656.1"/>
    </source>
</evidence>
<dbReference type="Proteomes" id="UP000186904">
    <property type="component" value="Unassembled WGS sequence"/>
</dbReference>
<gene>
    <name evidence="2" type="ORF">SAMN04487855_2688</name>
    <name evidence="1" type="ORF">SAMN05216589_2531</name>
</gene>
<proteinExistence type="predicted"/>
<dbReference type="EMBL" id="FOGN01000005">
    <property type="protein sequence ID" value="SES17636.1"/>
    <property type="molecule type" value="Genomic_DNA"/>
</dbReference>
<dbReference type="InterPro" id="IPR041289">
    <property type="entry name" value="Bact_RF_family3"/>
</dbReference>